<dbReference type="InterPro" id="IPR011006">
    <property type="entry name" value="CheY-like_superfamily"/>
</dbReference>
<dbReference type="STRING" id="1305737.GCA_000526355_00988"/>
<comment type="caution">
    <text evidence="3">The sequence shown here is derived from an EMBL/GenBank/DDBJ whole genome shotgun (WGS) entry which is preliminary data.</text>
</comment>
<dbReference type="Gene3D" id="3.40.50.2300">
    <property type="match status" value="1"/>
</dbReference>
<name>A0A0P8BAV4_9BACT</name>
<sequence>SDAKKSQIPILALTATSLEEIKEELGKIGFDDYVPKPFTPDLLYEKISKFERKRKPASD</sequence>
<dbReference type="GO" id="GO:0016301">
    <property type="term" value="F:kinase activity"/>
    <property type="evidence" value="ECO:0007669"/>
    <property type="project" value="UniProtKB-KW"/>
</dbReference>
<keyword evidence="3" id="KW-0418">Kinase</keyword>
<dbReference type="GO" id="GO:0000160">
    <property type="term" value="P:phosphorelay signal transduction system"/>
    <property type="evidence" value="ECO:0007669"/>
    <property type="project" value="InterPro"/>
</dbReference>
<dbReference type="eggNOG" id="COG2203">
    <property type="taxonomic scope" value="Bacteria"/>
</dbReference>
<feature type="non-terminal residue" evidence="3">
    <location>
        <position position="1"/>
    </location>
</feature>
<dbReference type="AlphaFoldDB" id="A0A0P8BAV4"/>
<dbReference type="eggNOG" id="COG4251">
    <property type="taxonomic scope" value="Bacteria"/>
</dbReference>
<evidence type="ECO:0000313" key="4">
    <source>
        <dbReference type="Proteomes" id="UP000050421"/>
    </source>
</evidence>
<protein>
    <submittedName>
        <fullName evidence="3">Two component signal transduction system hybrid histidine kinase / response regulator with PAS senso</fullName>
    </submittedName>
</protein>
<reference evidence="3 4" key="1">
    <citation type="submission" date="2015-09" db="EMBL/GenBank/DDBJ databases">
        <title>Identification and resolution of microdiversity through metagenomic sequencing of parallel consortia.</title>
        <authorList>
            <person name="Nelson W.C."/>
            <person name="Romine M.F."/>
            <person name="Lindemann S.R."/>
        </authorList>
    </citation>
    <scope>NUCLEOTIDE SEQUENCE [LARGE SCALE GENOMIC DNA]</scope>
    <source>
        <strain evidence="3">HL-49</strain>
    </source>
</reference>
<evidence type="ECO:0000259" key="2">
    <source>
        <dbReference type="PROSITE" id="PS50110"/>
    </source>
</evidence>
<dbReference type="PROSITE" id="PS50110">
    <property type="entry name" value="RESPONSE_REGULATORY"/>
    <property type="match status" value="1"/>
</dbReference>
<dbReference type="PATRIC" id="fig|1305737.6.peg.955"/>
<evidence type="ECO:0000313" key="3">
    <source>
        <dbReference type="EMBL" id="KPQ05768.1"/>
    </source>
</evidence>
<dbReference type="Proteomes" id="UP000050421">
    <property type="component" value="Unassembled WGS sequence"/>
</dbReference>
<proteinExistence type="predicted"/>
<organism evidence="3 4">
    <name type="scientific">Algoriphagus marincola HL-49</name>
    <dbReference type="NCBI Taxonomy" id="1305737"/>
    <lineage>
        <taxon>Bacteria</taxon>
        <taxon>Pseudomonadati</taxon>
        <taxon>Bacteroidota</taxon>
        <taxon>Cytophagia</taxon>
        <taxon>Cytophagales</taxon>
        <taxon>Cyclobacteriaceae</taxon>
        <taxon>Algoriphagus</taxon>
    </lineage>
</organism>
<keyword evidence="3" id="KW-0808">Transferase</keyword>
<comment type="caution">
    <text evidence="1">Lacks conserved residue(s) required for the propagation of feature annotation.</text>
</comment>
<evidence type="ECO:0000256" key="1">
    <source>
        <dbReference type="PROSITE-ProRule" id="PRU00169"/>
    </source>
</evidence>
<dbReference type="EMBL" id="LJXT01000187">
    <property type="protein sequence ID" value="KPQ05768.1"/>
    <property type="molecule type" value="Genomic_DNA"/>
</dbReference>
<dbReference type="InterPro" id="IPR001789">
    <property type="entry name" value="Sig_transdc_resp-reg_receiver"/>
</dbReference>
<accession>A0A0P8BAV4</accession>
<dbReference type="SUPFAM" id="SSF52172">
    <property type="entry name" value="CheY-like"/>
    <property type="match status" value="1"/>
</dbReference>
<gene>
    <name evidence="3" type="ORF">HLUCCX10_17950</name>
</gene>
<feature type="domain" description="Response regulatory" evidence="2">
    <location>
        <begin position="1"/>
        <end position="51"/>
    </location>
</feature>